<dbReference type="GO" id="GO:0000160">
    <property type="term" value="P:phosphorelay signal transduction system"/>
    <property type="evidence" value="ECO:0007669"/>
    <property type="project" value="InterPro"/>
</dbReference>
<dbReference type="SMART" id="SM00421">
    <property type="entry name" value="HTH_LUXR"/>
    <property type="match status" value="1"/>
</dbReference>
<dbReference type="PRINTS" id="PR00038">
    <property type="entry name" value="HTHLUXR"/>
</dbReference>
<evidence type="ECO:0000313" key="7">
    <source>
        <dbReference type="Proteomes" id="UP000694660"/>
    </source>
</evidence>
<dbReference type="InterPro" id="IPR011006">
    <property type="entry name" value="CheY-like_superfamily"/>
</dbReference>
<dbReference type="InterPro" id="IPR000792">
    <property type="entry name" value="Tscrpt_reg_LuxR_C"/>
</dbReference>
<dbReference type="Proteomes" id="UP000694660">
    <property type="component" value="Unassembled WGS sequence"/>
</dbReference>
<feature type="domain" description="Response regulatory" evidence="5">
    <location>
        <begin position="3"/>
        <end position="120"/>
    </location>
</feature>
<evidence type="ECO:0000259" key="5">
    <source>
        <dbReference type="PROSITE" id="PS50110"/>
    </source>
</evidence>
<keyword evidence="7" id="KW-1185">Reference proteome</keyword>
<dbReference type="EMBL" id="JAEKFT010000006">
    <property type="protein sequence ID" value="MBT0960993.1"/>
    <property type="molecule type" value="Genomic_DNA"/>
</dbReference>
<dbReference type="SUPFAM" id="SSF52172">
    <property type="entry name" value="CheY-like"/>
    <property type="match status" value="1"/>
</dbReference>
<dbReference type="InterPro" id="IPR016032">
    <property type="entry name" value="Sig_transdc_resp-reg_C-effctor"/>
</dbReference>
<evidence type="ECO:0000259" key="4">
    <source>
        <dbReference type="PROSITE" id="PS50043"/>
    </source>
</evidence>
<accession>A0A944DDW0</accession>
<dbReference type="InterPro" id="IPR058245">
    <property type="entry name" value="NreC/VraR/RcsB-like_REC"/>
</dbReference>
<dbReference type="GO" id="GO:0006355">
    <property type="term" value="P:regulation of DNA-templated transcription"/>
    <property type="evidence" value="ECO:0007669"/>
    <property type="project" value="InterPro"/>
</dbReference>
<dbReference type="PROSITE" id="PS50043">
    <property type="entry name" value="HTH_LUXR_2"/>
    <property type="match status" value="1"/>
</dbReference>
<dbReference type="Pfam" id="PF00072">
    <property type="entry name" value="Response_reg"/>
    <property type="match status" value="1"/>
</dbReference>
<dbReference type="InterPro" id="IPR001789">
    <property type="entry name" value="Sig_transdc_resp-reg_receiver"/>
</dbReference>
<dbReference type="PANTHER" id="PTHR45566">
    <property type="entry name" value="HTH-TYPE TRANSCRIPTIONAL REGULATOR YHJB-RELATED"/>
    <property type="match status" value="1"/>
</dbReference>
<keyword evidence="1 3" id="KW-0597">Phosphoprotein</keyword>
<dbReference type="Gene3D" id="3.40.50.2300">
    <property type="match status" value="1"/>
</dbReference>
<dbReference type="CDD" id="cd17535">
    <property type="entry name" value="REC_NarL-like"/>
    <property type="match status" value="1"/>
</dbReference>
<comment type="caution">
    <text evidence="6">The sequence shown here is derived from an EMBL/GenBank/DDBJ whole genome shotgun (WGS) entry which is preliminary data.</text>
</comment>
<gene>
    <name evidence="6" type="ORF">I8J34_07365</name>
</gene>
<evidence type="ECO:0000256" key="2">
    <source>
        <dbReference type="ARBA" id="ARBA00023125"/>
    </source>
</evidence>
<dbReference type="InterPro" id="IPR051015">
    <property type="entry name" value="EvgA-like"/>
</dbReference>
<protein>
    <submittedName>
        <fullName evidence="6">Response regulator transcription factor</fullName>
    </submittedName>
</protein>
<dbReference type="GO" id="GO:0003677">
    <property type="term" value="F:DNA binding"/>
    <property type="evidence" value="ECO:0007669"/>
    <property type="project" value="UniProtKB-KW"/>
</dbReference>
<reference evidence="7" key="1">
    <citation type="journal article" date="2022" name="ISME J.">
        <title>Genetic and phylogenetic analysis of dissimilatory iodate-reducing bacteria identifies potential niches across the world's oceans.</title>
        <authorList>
            <person name="Reyes-Umana V."/>
            <person name="Henning Z."/>
            <person name="Lee K."/>
            <person name="Barnum T.P."/>
            <person name="Coates J.D."/>
        </authorList>
    </citation>
    <scope>NUCLEOTIDE SEQUENCE [LARGE SCALE GENOMIC DNA]</scope>
    <source>
        <strain evidence="7">IR12</strain>
    </source>
</reference>
<dbReference type="RefSeq" id="WP_214360753.1">
    <property type="nucleotide sequence ID" value="NZ_JAEKFT010000006.1"/>
</dbReference>
<sequence>MTKILVVEDHVLVREAMSQTLMRLEDGVQCVGFKAADEALAELERDSEWDLAVIDLMLPDMNGFSLLAILAKRFPDLPAIVVSALDDGASIQRALKAGASGFVPKSCSSEELLDAIRIVLGGGVYTPKEDAAGVARRRSGAPVQDRFGLTTAQTRVMELLAQGRTNREIAELLGLSEGTVKVHMSAIFRALNVTNRAQAVLVITRHGARV</sequence>
<feature type="modified residue" description="4-aspartylphosphate" evidence="3">
    <location>
        <position position="55"/>
    </location>
</feature>
<dbReference type="Pfam" id="PF00196">
    <property type="entry name" value="GerE"/>
    <property type="match status" value="1"/>
</dbReference>
<organism evidence="6 7">
    <name type="scientific">Denitromonas iodatirespirans</name>
    <dbReference type="NCBI Taxonomy" id="2795389"/>
    <lineage>
        <taxon>Bacteria</taxon>
        <taxon>Pseudomonadati</taxon>
        <taxon>Pseudomonadota</taxon>
        <taxon>Betaproteobacteria</taxon>
        <taxon>Rhodocyclales</taxon>
        <taxon>Zoogloeaceae</taxon>
        <taxon>Denitromonas</taxon>
    </lineage>
</organism>
<dbReference type="SMART" id="SM00448">
    <property type="entry name" value="REC"/>
    <property type="match status" value="1"/>
</dbReference>
<dbReference type="PROSITE" id="PS50110">
    <property type="entry name" value="RESPONSE_REGULATORY"/>
    <property type="match status" value="1"/>
</dbReference>
<evidence type="ECO:0000256" key="1">
    <source>
        <dbReference type="ARBA" id="ARBA00022553"/>
    </source>
</evidence>
<proteinExistence type="predicted"/>
<name>A0A944DDW0_DENI1</name>
<keyword evidence="2" id="KW-0238">DNA-binding</keyword>
<evidence type="ECO:0000313" key="6">
    <source>
        <dbReference type="EMBL" id="MBT0960993.1"/>
    </source>
</evidence>
<dbReference type="SUPFAM" id="SSF46894">
    <property type="entry name" value="C-terminal effector domain of the bipartite response regulators"/>
    <property type="match status" value="1"/>
</dbReference>
<dbReference type="AlphaFoldDB" id="A0A944DDW0"/>
<evidence type="ECO:0000256" key="3">
    <source>
        <dbReference type="PROSITE-ProRule" id="PRU00169"/>
    </source>
</evidence>
<dbReference type="CDD" id="cd06170">
    <property type="entry name" value="LuxR_C_like"/>
    <property type="match status" value="1"/>
</dbReference>
<feature type="domain" description="HTH luxR-type" evidence="4">
    <location>
        <begin position="142"/>
        <end position="207"/>
    </location>
</feature>
<dbReference type="PANTHER" id="PTHR45566:SF1">
    <property type="entry name" value="HTH-TYPE TRANSCRIPTIONAL REGULATOR YHJB-RELATED"/>
    <property type="match status" value="1"/>
</dbReference>